<sequence>MTTNGSGRNRDDSCVSKDNVIVSGSDVDSDIGLRESRVKALHLAKEAGWKSPRALPSPPMSPRLLQRHHTPQNILQRSPTSPLAGSTTTKFFQKCRDHPKSAQEKRQSNLDIDSKAAGFSLPPLTTDTLINHCLNVAVPESFGKVNIVRDPLPSASDTFIQVLAFDDNKTKSSDTKIVEESTTKDVLATSKHHPHQPPKLNINLTSRVNSLRGYESNPGSPRLRRKLYELDHLELSHRLHNISNEKKTLHNWTGRPGKNSWGSNQTIDVIDGCTPSLDKAHSGSDNALNSTNIATKHAIDNHVKWNENIDVKILEPLPRQRAWTMPDKIMKRPHILKSSLKKNDNL</sequence>
<reference evidence="1" key="1">
    <citation type="submission" date="2022-03" db="EMBL/GenBank/DDBJ databases">
        <authorList>
            <person name="Martin C."/>
        </authorList>
    </citation>
    <scope>NUCLEOTIDE SEQUENCE</scope>
</reference>
<dbReference type="EMBL" id="CAIIXF020000001">
    <property type="protein sequence ID" value="CAH1775315.1"/>
    <property type="molecule type" value="Genomic_DNA"/>
</dbReference>
<proteinExistence type="predicted"/>
<comment type="caution">
    <text evidence="1">The sequence shown here is derived from an EMBL/GenBank/DDBJ whole genome shotgun (WGS) entry which is preliminary data.</text>
</comment>
<dbReference type="Proteomes" id="UP000749559">
    <property type="component" value="Unassembled WGS sequence"/>
</dbReference>
<gene>
    <name evidence="1" type="ORF">OFUS_LOCUS2636</name>
</gene>
<keyword evidence="2" id="KW-1185">Reference proteome</keyword>
<accession>A0A8S4N397</accession>
<protein>
    <submittedName>
        <fullName evidence="1">Uncharacterized protein</fullName>
    </submittedName>
</protein>
<evidence type="ECO:0000313" key="2">
    <source>
        <dbReference type="Proteomes" id="UP000749559"/>
    </source>
</evidence>
<dbReference type="AlphaFoldDB" id="A0A8S4N397"/>
<evidence type="ECO:0000313" key="1">
    <source>
        <dbReference type="EMBL" id="CAH1775315.1"/>
    </source>
</evidence>
<name>A0A8S4N397_OWEFU</name>
<organism evidence="1 2">
    <name type="scientific">Owenia fusiformis</name>
    <name type="common">Polychaete worm</name>
    <dbReference type="NCBI Taxonomy" id="6347"/>
    <lineage>
        <taxon>Eukaryota</taxon>
        <taxon>Metazoa</taxon>
        <taxon>Spiralia</taxon>
        <taxon>Lophotrochozoa</taxon>
        <taxon>Annelida</taxon>
        <taxon>Polychaeta</taxon>
        <taxon>Sedentaria</taxon>
        <taxon>Canalipalpata</taxon>
        <taxon>Sabellida</taxon>
        <taxon>Oweniida</taxon>
        <taxon>Oweniidae</taxon>
        <taxon>Owenia</taxon>
    </lineage>
</organism>